<dbReference type="EMBL" id="CP117167">
    <property type="protein sequence ID" value="WCT12317.1"/>
    <property type="molecule type" value="Genomic_DNA"/>
</dbReference>
<protein>
    <submittedName>
        <fullName evidence="2">Uncharacterized protein</fullName>
    </submittedName>
</protein>
<proteinExistence type="predicted"/>
<feature type="chain" id="PRO_5047509617" evidence="1">
    <location>
        <begin position="22"/>
        <end position="173"/>
    </location>
</feature>
<organism evidence="2 3">
    <name type="scientific">Mucilaginibacter jinjuensis</name>
    <dbReference type="NCBI Taxonomy" id="1176721"/>
    <lineage>
        <taxon>Bacteria</taxon>
        <taxon>Pseudomonadati</taxon>
        <taxon>Bacteroidota</taxon>
        <taxon>Sphingobacteriia</taxon>
        <taxon>Sphingobacteriales</taxon>
        <taxon>Sphingobacteriaceae</taxon>
        <taxon>Mucilaginibacter</taxon>
    </lineage>
</organism>
<dbReference type="RefSeq" id="WP_273630574.1">
    <property type="nucleotide sequence ID" value="NZ_CP117167.1"/>
</dbReference>
<evidence type="ECO:0000313" key="2">
    <source>
        <dbReference type="EMBL" id="WCT12317.1"/>
    </source>
</evidence>
<accession>A0ABY7T7H6</accession>
<evidence type="ECO:0000313" key="3">
    <source>
        <dbReference type="Proteomes" id="UP001216139"/>
    </source>
</evidence>
<keyword evidence="1" id="KW-0732">Signal</keyword>
<feature type="signal peptide" evidence="1">
    <location>
        <begin position="1"/>
        <end position="21"/>
    </location>
</feature>
<evidence type="ECO:0000256" key="1">
    <source>
        <dbReference type="SAM" id="SignalP"/>
    </source>
</evidence>
<reference evidence="2 3" key="1">
    <citation type="submission" date="2023-02" db="EMBL/GenBank/DDBJ databases">
        <title>Genome sequence of Mucilaginibacter jinjuensis strain KACC 16571.</title>
        <authorList>
            <person name="Kim S."/>
            <person name="Heo J."/>
            <person name="Kwon S.-W."/>
        </authorList>
    </citation>
    <scope>NUCLEOTIDE SEQUENCE [LARGE SCALE GENOMIC DNA]</scope>
    <source>
        <strain evidence="2 3">KACC 16571</strain>
    </source>
</reference>
<dbReference type="Proteomes" id="UP001216139">
    <property type="component" value="Chromosome"/>
</dbReference>
<name>A0ABY7T7H6_9SPHI</name>
<keyword evidence="3" id="KW-1185">Reference proteome</keyword>
<sequence>MKNKFLVLLICLLSIGKISFARNGPGQNFTLLSGDQIYLHTAKGNIKFFSIKQSNIVSLLGKPKRVKKLYSEIEETMVSTYIYNEAEISFDKDGDFDDFDIKSPLWGLVFKVNNKFSIPFTLNSDADRLKALLPHLDERNKNLVLWIKGSDGSISFSIVGNKIKGLGYFFDIS</sequence>
<gene>
    <name evidence="2" type="ORF">PQO05_00010</name>
</gene>